<evidence type="ECO:0000256" key="1">
    <source>
        <dbReference type="SAM" id="SignalP"/>
    </source>
</evidence>
<organism evidence="2 3">
    <name type="scientific">Chitinilyticum piscinae</name>
    <dbReference type="NCBI Taxonomy" id="2866724"/>
    <lineage>
        <taxon>Bacteria</taxon>
        <taxon>Pseudomonadati</taxon>
        <taxon>Pseudomonadota</taxon>
        <taxon>Betaproteobacteria</taxon>
        <taxon>Neisseriales</taxon>
        <taxon>Chitinibacteraceae</taxon>
        <taxon>Chitinilyticum</taxon>
    </lineage>
</organism>
<sequence length="165" mass="19263">MKYWFLSTVLLLPLVAQAADPDEVRFKAELRKRNVVISERQMASIWNYVQTPEGANPLKGRELYQQLCDYKAYYDQKLMSYCHIALQESFRAQYPLAFLADYQPQAELRRYDLADGLAYVVDITGKVKDRAKHVPAVLRVRLEQQSGASRDFVLLWFDGYWAFVL</sequence>
<protein>
    <recommendedName>
        <fullName evidence="4">DUF3828 domain-containing protein</fullName>
    </recommendedName>
</protein>
<dbReference type="EMBL" id="JADFUA010000002">
    <property type="protein sequence ID" value="MBE9608550.1"/>
    <property type="molecule type" value="Genomic_DNA"/>
</dbReference>
<dbReference type="AlphaFoldDB" id="A0A8J7FHY7"/>
<keyword evidence="3" id="KW-1185">Reference proteome</keyword>
<dbReference type="Proteomes" id="UP000604481">
    <property type="component" value="Unassembled WGS sequence"/>
</dbReference>
<comment type="caution">
    <text evidence="2">The sequence shown here is derived from an EMBL/GenBank/DDBJ whole genome shotgun (WGS) entry which is preliminary data.</text>
</comment>
<accession>A0A8J7FHY7</accession>
<gene>
    <name evidence="2" type="ORF">INR99_04240</name>
</gene>
<evidence type="ECO:0000313" key="2">
    <source>
        <dbReference type="EMBL" id="MBE9608550.1"/>
    </source>
</evidence>
<feature type="signal peptide" evidence="1">
    <location>
        <begin position="1"/>
        <end position="18"/>
    </location>
</feature>
<proteinExistence type="predicted"/>
<evidence type="ECO:0008006" key="4">
    <source>
        <dbReference type="Google" id="ProtNLM"/>
    </source>
</evidence>
<reference evidence="2 3" key="1">
    <citation type="submission" date="2020-10" db="EMBL/GenBank/DDBJ databases">
        <title>The genome sequence of Chitinilyticum litopenaei 4Y14.</title>
        <authorList>
            <person name="Liu Y."/>
        </authorList>
    </citation>
    <scope>NUCLEOTIDE SEQUENCE [LARGE SCALE GENOMIC DNA]</scope>
    <source>
        <strain evidence="2 3">4Y14</strain>
    </source>
</reference>
<feature type="chain" id="PRO_5035178927" description="DUF3828 domain-containing protein" evidence="1">
    <location>
        <begin position="19"/>
        <end position="165"/>
    </location>
</feature>
<keyword evidence="1" id="KW-0732">Signal</keyword>
<dbReference type="RefSeq" id="WP_194115067.1">
    <property type="nucleotide sequence ID" value="NZ_JADFUA010000002.1"/>
</dbReference>
<evidence type="ECO:0000313" key="3">
    <source>
        <dbReference type="Proteomes" id="UP000604481"/>
    </source>
</evidence>
<name>A0A8J7FHY7_9NEIS</name>